<organism evidence="3 4">
    <name type="scientific">Steinernema glaseri</name>
    <dbReference type="NCBI Taxonomy" id="37863"/>
    <lineage>
        <taxon>Eukaryota</taxon>
        <taxon>Metazoa</taxon>
        <taxon>Ecdysozoa</taxon>
        <taxon>Nematoda</taxon>
        <taxon>Chromadorea</taxon>
        <taxon>Rhabditida</taxon>
        <taxon>Tylenchina</taxon>
        <taxon>Panagrolaimomorpha</taxon>
        <taxon>Strongyloidoidea</taxon>
        <taxon>Steinernematidae</taxon>
        <taxon>Steinernema</taxon>
    </lineage>
</organism>
<name>A0A1I7Z434_9BILA</name>
<dbReference type="Gene3D" id="3.30.1370.110">
    <property type="match status" value="1"/>
</dbReference>
<dbReference type="InterPro" id="IPR002625">
    <property type="entry name" value="Smr_dom"/>
</dbReference>
<dbReference type="SUPFAM" id="SSF160443">
    <property type="entry name" value="SMR domain-like"/>
    <property type="match status" value="1"/>
</dbReference>
<reference evidence="4" key="1">
    <citation type="submission" date="2016-11" db="UniProtKB">
        <authorList>
            <consortium name="WormBaseParasite"/>
        </authorList>
    </citation>
    <scope>IDENTIFICATION</scope>
</reference>
<dbReference type="PROSITE" id="PS50828">
    <property type="entry name" value="SMR"/>
    <property type="match status" value="1"/>
</dbReference>
<dbReference type="GO" id="GO:0004519">
    <property type="term" value="F:endonuclease activity"/>
    <property type="evidence" value="ECO:0007669"/>
    <property type="project" value="TreeGrafter"/>
</dbReference>
<accession>A0A1I7Z434</accession>
<dbReference type="PANTHER" id="PTHR46535:SF1">
    <property type="entry name" value="NEDD4-BINDING PROTEIN 2"/>
    <property type="match status" value="1"/>
</dbReference>
<evidence type="ECO:0000313" key="4">
    <source>
        <dbReference type="WBParaSite" id="L893_g22401.t1"/>
    </source>
</evidence>
<feature type="domain" description="Smr" evidence="2">
    <location>
        <begin position="381"/>
        <end position="461"/>
    </location>
</feature>
<dbReference type="Proteomes" id="UP000095287">
    <property type="component" value="Unplaced"/>
</dbReference>
<dbReference type="InterPro" id="IPR036063">
    <property type="entry name" value="Smr_dom_sf"/>
</dbReference>
<sequence length="461" mass="52061">MGKGTSKRTGSCESSSGVSSDESNTPEGFLRLELSLDIINQLCGFFGDGSNADGIRSTVDLPFDICYEIYKAATTSIDFRDSTENDEMLALKLHTELNKDPREDRVYSAHDQEAFERLCSEFYVIPRKHIMSCFVDNNYDSVATRKTLGFFTDEPCNLKDYATTVRNGCNAFPPQTGTVNNDFGETIKADERLALELHSKLNANPNKELTQKDRKHLNQLSSEFSDLPHDIIKACYVDNEWDYAATRETLAVFAQEKRVLKDSRKERRENNSSNIDTSSSSSWTPVAPRRKVENKGKNKWSIEHAQELSRQDMARSKELFAKQGEFLERASNASGNKMTRLGASSYYTMEASKYRRIAYELVQEANQRLCEANLDTRGTSIDLHLLNVPNAISLLRIKLSQMDRDPAFRNGPSTKTLNVITGYGKSNNGQCKLKPNVITWLRQHKYSFSHANAGQIIVTCK</sequence>
<feature type="region of interest" description="Disordered" evidence="1">
    <location>
        <begin position="1"/>
        <end position="25"/>
    </location>
</feature>
<dbReference type="InterPro" id="IPR052772">
    <property type="entry name" value="Endo/PolyKinase_Domain-Protein"/>
</dbReference>
<dbReference type="GO" id="GO:0005634">
    <property type="term" value="C:nucleus"/>
    <property type="evidence" value="ECO:0007669"/>
    <property type="project" value="TreeGrafter"/>
</dbReference>
<protein>
    <submittedName>
        <fullName evidence="4">Smr domain-containing protein</fullName>
    </submittedName>
</protein>
<dbReference type="PANTHER" id="PTHR46535">
    <property type="entry name" value="NEDD4-BINDING PROTEIN 2"/>
    <property type="match status" value="1"/>
</dbReference>
<dbReference type="AlphaFoldDB" id="A0A1I7Z434"/>
<dbReference type="WBParaSite" id="L893_g22401.t1">
    <property type="protein sequence ID" value="L893_g22401.t1"/>
    <property type="gene ID" value="L893_g22401"/>
</dbReference>
<evidence type="ECO:0000313" key="3">
    <source>
        <dbReference type="Proteomes" id="UP000095287"/>
    </source>
</evidence>
<proteinExistence type="predicted"/>
<feature type="compositionally biased region" description="Basic and acidic residues" evidence="1">
    <location>
        <begin position="290"/>
        <end position="301"/>
    </location>
</feature>
<feature type="compositionally biased region" description="Low complexity" evidence="1">
    <location>
        <begin position="11"/>
        <end position="23"/>
    </location>
</feature>
<feature type="region of interest" description="Disordered" evidence="1">
    <location>
        <begin position="262"/>
        <end position="301"/>
    </location>
</feature>
<keyword evidence="3" id="KW-1185">Reference proteome</keyword>
<feature type="compositionally biased region" description="Low complexity" evidence="1">
    <location>
        <begin position="271"/>
        <end position="282"/>
    </location>
</feature>
<evidence type="ECO:0000259" key="2">
    <source>
        <dbReference type="PROSITE" id="PS50828"/>
    </source>
</evidence>
<evidence type="ECO:0000256" key="1">
    <source>
        <dbReference type="SAM" id="MobiDB-lite"/>
    </source>
</evidence>